<dbReference type="Proteomes" id="UP001054837">
    <property type="component" value="Unassembled WGS sequence"/>
</dbReference>
<evidence type="ECO:0000313" key="2">
    <source>
        <dbReference type="Proteomes" id="UP001054837"/>
    </source>
</evidence>
<evidence type="ECO:0000313" key="1">
    <source>
        <dbReference type="EMBL" id="GIX98354.1"/>
    </source>
</evidence>
<sequence>MHEDLRRIHQCLEYITEELENTILLISNVFNPMEKGVFAHTALDPETLTAHECCARERESTILINLLQDHRKVIENIMRMYEVTVCEVKNCNHPTLLSRMEGDIKYKIRDLFNKVLYKEFLVYCYQIKLELRQNMTDHAISE</sequence>
<accession>A0AAV4PR96</accession>
<dbReference type="EMBL" id="BPLQ01003145">
    <property type="protein sequence ID" value="GIX98354.1"/>
    <property type="molecule type" value="Genomic_DNA"/>
</dbReference>
<reference evidence="1 2" key="1">
    <citation type="submission" date="2021-06" db="EMBL/GenBank/DDBJ databases">
        <title>Caerostris darwini draft genome.</title>
        <authorList>
            <person name="Kono N."/>
            <person name="Arakawa K."/>
        </authorList>
    </citation>
    <scope>NUCLEOTIDE SEQUENCE [LARGE SCALE GENOMIC DNA]</scope>
</reference>
<dbReference type="AlphaFoldDB" id="A0AAV4PR96"/>
<protein>
    <submittedName>
        <fullName evidence="1">Uncharacterized protein</fullName>
    </submittedName>
</protein>
<organism evidence="1 2">
    <name type="scientific">Caerostris darwini</name>
    <dbReference type="NCBI Taxonomy" id="1538125"/>
    <lineage>
        <taxon>Eukaryota</taxon>
        <taxon>Metazoa</taxon>
        <taxon>Ecdysozoa</taxon>
        <taxon>Arthropoda</taxon>
        <taxon>Chelicerata</taxon>
        <taxon>Arachnida</taxon>
        <taxon>Araneae</taxon>
        <taxon>Araneomorphae</taxon>
        <taxon>Entelegynae</taxon>
        <taxon>Araneoidea</taxon>
        <taxon>Araneidae</taxon>
        <taxon>Caerostris</taxon>
    </lineage>
</organism>
<name>A0AAV4PR96_9ARAC</name>
<keyword evidence="2" id="KW-1185">Reference proteome</keyword>
<gene>
    <name evidence="1" type="ORF">CDAR_458101</name>
</gene>
<proteinExistence type="predicted"/>
<comment type="caution">
    <text evidence="1">The sequence shown here is derived from an EMBL/GenBank/DDBJ whole genome shotgun (WGS) entry which is preliminary data.</text>
</comment>